<dbReference type="EMBL" id="BOOI01000057">
    <property type="protein sequence ID" value="GIH87274.1"/>
    <property type="molecule type" value="Genomic_DNA"/>
</dbReference>
<keyword evidence="1" id="KW-0472">Membrane</keyword>
<gene>
    <name evidence="2" type="ORF">Pro02_56820</name>
</gene>
<accession>A0A8J3WES3</accession>
<dbReference type="RefSeq" id="WP_068926287.1">
    <property type="nucleotide sequence ID" value="NZ_BMQP01000038.1"/>
</dbReference>
<keyword evidence="1" id="KW-0812">Transmembrane</keyword>
<feature type="transmembrane region" description="Helical" evidence="1">
    <location>
        <begin position="40"/>
        <end position="59"/>
    </location>
</feature>
<proteinExistence type="predicted"/>
<reference evidence="2" key="1">
    <citation type="submission" date="2021-01" db="EMBL/GenBank/DDBJ databases">
        <title>Whole genome shotgun sequence of Planobispora rosea NBRC 15558.</title>
        <authorList>
            <person name="Komaki H."/>
            <person name="Tamura T."/>
        </authorList>
    </citation>
    <scope>NUCLEOTIDE SEQUENCE</scope>
    <source>
        <strain evidence="2">NBRC 15558</strain>
    </source>
</reference>
<name>A0A8J3WES3_PLARO</name>
<evidence type="ECO:0000313" key="3">
    <source>
        <dbReference type="Proteomes" id="UP000655044"/>
    </source>
</evidence>
<dbReference type="AlphaFoldDB" id="A0A8J3WES3"/>
<keyword evidence="3" id="KW-1185">Reference proteome</keyword>
<evidence type="ECO:0000313" key="2">
    <source>
        <dbReference type="EMBL" id="GIH87274.1"/>
    </source>
</evidence>
<feature type="transmembrane region" description="Helical" evidence="1">
    <location>
        <begin position="15"/>
        <end position="34"/>
    </location>
</feature>
<keyword evidence="1" id="KW-1133">Transmembrane helix</keyword>
<protein>
    <submittedName>
        <fullName evidence="2">Uncharacterized protein</fullName>
    </submittedName>
</protein>
<evidence type="ECO:0000256" key="1">
    <source>
        <dbReference type="SAM" id="Phobius"/>
    </source>
</evidence>
<sequence>MLINAEGMSMNPKNIAFVVTMIYSAAVALLAIFTSWTVTAWVAIPGAFLVAGLYTWAAMSRQRLG</sequence>
<dbReference type="Proteomes" id="UP000655044">
    <property type="component" value="Unassembled WGS sequence"/>
</dbReference>
<comment type="caution">
    <text evidence="2">The sequence shown here is derived from an EMBL/GenBank/DDBJ whole genome shotgun (WGS) entry which is preliminary data.</text>
</comment>
<organism evidence="2 3">
    <name type="scientific">Planobispora rosea</name>
    <dbReference type="NCBI Taxonomy" id="35762"/>
    <lineage>
        <taxon>Bacteria</taxon>
        <taxon>Bacillati</taxon>
        <taxon>Actinomycetota</taxon>
        <taxon>Actinomycetes</taxon>
        <taxon>Streptosporangiales</taxon>
        <taxon>Streptosporangiaceae</taxon>
        <taxon>Planobispora</taxon>
    </lineage>
</organism>